<keyword evidence="3" id="KW-1185">Reference proteome</keyword>
<dbReference type="GO" id="GO:0033617">
    <property type="term" value="P:mitochondrial respiratory chain complex IV assembly"/>
    <property type="evidence" value="ECO:0007669"/>
    <property type="project" value="InterPro"/>
</dbReference>
<name>A0AAN9FQM4_CLITE</name>
<evidence type="ECO:0000313" key="3">
    <source>
        <dbReference type="Proteomes" id="UP001359559"/>
    </source>
</evidence>
<dbReference type="Proteomes" id="UP001359559">
    <property type="component" value="Unassembled WGS sequence"/>
</dbReference>
<evidence type="ECO:0000256" key="1">
    <source>
        <dbReference type="SAM" id="Phobius"/>
    </source>
</evidence>
<dbReference type="PANTHER" id="PTHR35700:SF1">
    <property type="entry name" value="OS07G0181800 PROTEIN"/>
    <property type="match status" value="1"/>
</dbReference>
<protein>
    <submittedName>
        <fullName evidence="2">Uncharacterized protein</fullName>
    </submittedName>
</protein>
<keyword evidence="1" id="KW-1133">Transmembrane helix</keyword>
<dbReference type="EMBL" id="JAYKXN010000006">
    <property type="protein sequence ID" value="KAK7279301.1"/>
    <property type="molecule type" value="Genomic_DNA"/>
</dbReference>
<dbReference type="AlphaFoldDB" id="A0AAN9FQM4"/>
<organism evidence="2 3">
    <name type="scientific">Clitoria ternatea</name>
    <name type="common">Butterfly pea</name>
    <dbReference type="NCBI Taxonomy" id="43366"/>
    <lineage>
        <taxon>Eukaryota</taxon>
        <taxon>Viridiplantae</taxon>
        <taxon>Streptophyta</taxon>
        <taxon>Embryophyta</taxon>
        <taxon>Tracheophyta</taxon>
        <taxon>Spermatophyta</taxon>
        <taxon>Magnoliopsida</taxon>
        <taxon>eudicotyledons</taxon>
        <taxon>Gunneridae</taxon>
        <taxon>Pentapetalae</taxon>
        <taxon>rosids</taxon>
        <taxon>fabids</taxon>
        <taxon>Fabales</taxon>
        <taxon>Fabaceae</taxon>
        <taxon>Papilionoideae</taxon>
        <taxon>50 kb inversion clade</taxon>
        <taxon>NPAAA clade</taxon>
        <taxon>indigoferoid/millettioid clade</taxon>
        <taxon>Phaseoleae</taxon>
        <taxon>Clitoria</taxon>
    </lineage>
</organism>
<reference evidence="2 3" key="1">
    <citation type="submission" date="2024-01" db="EMBL/GenBank/DDBJ databases">
        <title>The genomes of 5 underutilized Papilionoideae crops provide insights into root nodulation and disease resistance.</title>
        <authorList>
            <person name="Yuan L."/>
        </authorList>
    </citation>
    <scope>NUCLEOTIDE SEQUENCE [LARGE SCALE GENOMIC DNA]</scope>
    <source>
        <strain evidence="2">LY-2023</strain>
        <tissue evidence="2">Leaf</tissue>
    </source>
</reference>
<keyword evidence="1" id="KW-0812">Transmembrane</keyword>
<feature type="transmembrane region" description="Helical" evidence="1">
    <location>
        <begin position="37"/>
        <end position="55"/>
    </location>
</feature>
<dbReference type="PANTHER" id="PTHR35700">
    <property type="entry name" value="OS07G0181800 PROTEIN"/>
    <property type="match status" value="1"/>
</dbReference>
<dbReference type="InterPro" id="IPR018625">
    <property type="entry name" value="Pet100"/>
</dbReference>
<evidence type="ECO:0000313" key="2">
    <source>
        <dbReference type="EMBL" id="KAK7279301.1"/>
    </source>
</evidence>
<sequence length="152" mass="17110">MQNLVIIGKGFGIGIEIGRIIGTIMSSLGTSKGILEIAKFGVYVSVPILLMYAFANNSDNLRKFMGNKSYVEYPRETDRPPSPEELREKARELARKRNNHLHSQIRFSFLRRLMSPSRPVAARVSVLGFELQPPASASLFRCLSFSFWPSAF</sequence>
<keyword evidence="1" id="KW-0472">Membrane</keyword>
<dbReference type="GO" id="GO:0005739">
    <property type="term" value="C:mitochondrion"/>
    <property type="evidence" value="ECO:0007669"/>
    <property type="project" value="InterPro"/>
</dbReference>
<comment type="caution">
    <text evidence="2">The sequence shown here is derived from an EMBL/GenBank/DDBJ whole genome shotgun (WGS) entry which is preliminary data.</text>
</comment>
<accession>A0AAN9FQM4</accession>
<proteinExistence type="predicted"/>
<gene>
    <name evidence="2" type="ORF">RJT34_24349</name>
</gene>
<dbReference type="Pfam" id="PF09803">
    <property type="entry name" value="Pet100"/>
    <property type="match status" value="1"/>
</dbReference>